<accession>A0A5J5GEY9</accession>
<dbReference type="OrthoDB" id="2653316at2"/>
<proteinExistence type="predicted"/>
<gene>
    <name evidence="1" type="ORF">F4V43_05005</name>
</gene>
<sequence>MNIMPDFSPSSPLFRGHYLRPALRPDSERQRRRSTPLRNWKELRILLIAPERGPASSLVPVLEEPLRHLLRDVVTIKYTHSLERYLGSSRPELVLVTGDGCGLPERNLRMLAASGAVRAAWVSDEETPAGFTPTPRPLFDFMFTQRYANLTNYRALCTEGVHYLPLPPDTALYRPRPANAGFRSDILILEGNYSNKELNRWLEELPLEDKKVLRIRDGTLPLAEEADYFSGARMVINASGKLGTAQNVSACGTFQLIRDDPALYDYTANNPALAVFHSGGKLRELFHHYWEDPDRRRTQASRALADLRYNRSGLNQSMKLLTRLSAVSQVDER</sequence>
<evidence type="ECO:0000313" key="2">
    <source>
        <dbReference type="Proteomes" id="UP000367750"/>
    </source>
</evidence>
<dbReference type="AlphaFoldDB" id="A0A5J5GEY9"/>
<keyword evidence="2" id="KW-1185">Reference proteome</keyword>
<reference evidence="1 2" key="1">
    <citation type="submission" date="2019-09" db="EMBL/GenBank/DDBJ databases">
        <title>Bacillus ochoae sp. nov., Paenibacillus whitsoniae sp. nov., Paenibacillus spiritus sp. nov. Isolated from the Mars Exploration Rover during spacecraft assembly.</title>
        <authorList>
            <person name="Seuylemezian A."/>
            <person name="Vaishampayan P."/>
        </authorList>
    </citation>
    <scope>NUCLEOTIDE SEQUENCE [LARGE SCALE GENOMIC DNA]</scope>
    <source>
        <strain evidence="1 2">MER_111</strain>
    </source>
</reference>
<keyword evidence="1" id="KW-0808">Transferase</keyword>
<dbReference type="EMBL" id="VYKK01000005">
    <property type="protein sequence ID" value="KAA9006323.1"/>
    <property type="molecule type" value="Genomic_DNA"/>
</dbReference>
<dbReference type="GO" id="GO:0016740">
    <property type="term" value="F:transferase activity"/>
    <property type="evidence" value="ECO:0007669"/>
    <property type="project" value="UniProtKB-KW"/>
</dbReference>
<comment type="caution">
    <text evidence="1">The sequence shown here is derived from an EMBL/GenBank/DDBJ whole genome shotgun (WGS) entry which is preliminary data.</text>
</comment>
<protein>
    <submittedName>
        <fullName evidence="1">Glycosyltransferase</fullName>
    </submittedName>
</protein>
<evidence type="ECO:0000313" key="1">
    <source>
        <dbReference type="EMBL" id="KAA9006323.1"/>
    </source>
</evidence>
<organism evidence="1 2">
    <name type="scientific">Paenibacillus spiritus</name>
    <dbReference type="NCBI Taxonomy" id="2496557"/>
    <lineage>
        <taxon>Bacteria</taxon>
        <taxon>Bacillati</taxon>
        <taxon>Bacillota</taxon>
        <taxon>Bacilli</taxon>
        <taxon>Bacillales</taxon>
        <taxon>Paenibacillaceae</taxon>
        <taxon>Paenibacillus</taxon>
    </lineage>
</organism>
<dbReference type="RefSeq" id="WP_150457154.1">
    <property type="nucleotide sequence ID" value="NZ_VYKK01000005.1"/>
</dbReference>
<dbReference type="Proteomes" id="UP000367750">
    <property type="component" value="Unassembled WGS sequence"/>
</dbReference>
<name>A0A5J5GEY9_9BACL</name>